<reference evidence="2" key="1">
    <citation type="submission" date="2017-11" db="EMBL/GenBank/DDBJ databases">
        <title>Phenotypic and genomic properties of facultatively anaerobic sulfur-reducing natronoarchaea from hypersaline soda lakes.</title>
        <authorList>
            <person name="Sorokin D.Y."/>
            <person name="Kublanov I.V."/>
            <person name="Roman P."/>
            <person name="Sinninghe Damste J.S."/>
            <person name="Golyshin P.N."/>
            <person name="Rojo D."/>
            <person name="Ciordia S."/>
            <person name="Mena M.D.C."/>
            <person name="Ferrer M."/>
            <person name="Messina E."/>
            <person name="Smedile F."/>
            <person name="La Spada G."/>
            <person name="La Cono V."/>
            <person name="Yakimov M.M."/>
        </authorList>
    </citation>
    <scope>NUCLEOTIDE SEQUENCE [LARGE SCALE GENOMIC DNA]</scope>
    <source>
        <strain evidence="2">AArc-Sl</strain>
    </source>
</reference>
<name>A0A343TFZ9_9EURY</name>
<dbReference type="InterPro" id="IPR043811">
    <property type="entry name" value="DUF5793"/>
</dbReference>
<dbReference type="KEGG" id="hdf:AArcSl_0368"/>
<accession>A0A343TFZ9</accession>
<dbReference type="AlphaFoldDB" id="A0A343TFZ9"/>
<dbReference type="GeneID" id="37876703"/>
<organism evidence="1 2">
    <name type="scientific">Halalkaliarchaeum desulfuricum</name>
    <dbReference type="NCBI Taxonomy" id="2055893"/>
    <lineage>
        <taxon>Archaea</taxon>
        <taxon>Methanobacteriati</taxon>
        <taxon>Methanobacteriota</taxon>
        <taxon>Stenosarchaea group</taxon>
        <taxon>Halobacteria</taxon>
        <taxon>Halobacteriales</taxon>
        <taxon>Haloferacaceae</taxon>
        <taxon>Halalkaliarchaeum</taxon>
    </lineage>
</organism>
<protein>
    <submittedName>
        <fullName evidence="1">Uncharacterized protein</fullName>
    </submittedName>
</protein>
<dbReference type="RefSeq" id="WP_119814171.1">
    <property type="nucleotide sequence ID" value="NZ_CP025066.1"/>
</dbReference>
<keyword evidence="2" id="KW-1185">Reference proteome</keyword>
<dbReference type="Proteomes" id="UP000263012">
    <property type="component" value="Chromosome"/>
</dbReference>
<sequence>MRRDYFELDVQNVDWVGEDGEPKKPFVRIDFHGPERLLREQLADVDEGDGELLEAENVDVSFRLLETHDNDPDAEGVVSVTNRLTGDFVFELNATAGDVLQFIRAAREYGRSADSDGQYRIEIDFEGSPLVEYEKDTFLVYDADGNLLRRESLIPSGIEL</sequence>
<dbReference type="OrthoDB" id="311801at2157"/>
<evidence type="ECO:0000313" key="2">
    <source>
        <dbReference type="Proteomes" id="UP000263012"/>
    </source>
</evidence>
<evidence type="ECO:0000313" key="1">
    <source>
        <dbReference type="EMBL" id="AUX08021.1"/>
    </source>
</evidence>
<dbReference type="Pfam" id="PF19106">
    <property type="entry name" value="DUF5793"/>
    <property type="match status" value="1"/>
</dbReference>
<dbReference type="EMBL" id="CP025066">
    <property type="protein sequence ID" value="AUX08021.1"/>
    <property type="molecule type" value="Genomic_DNA"/>
</dbReference>
<gene>
    <name evidence="1" type="ORF">AArcSl_0368</name>
</gene>
<proteinExistence type="predicted"/>